<dbReference type="GO" id="GO:0005737">
    <property type="term" value="C:cytoplasm"/>
    <property type="evidence" value="ECO:0007669"/>
    <property type="project" value="TreeGrafter"/>
</dbReference>
<dbReference type="GO" id="GO:0004674">
    <property type="term" value="F:protein serine/threonine kinase activity"/>
    <property type="evidence" value="ECO:0007669"/>
    <property type="project" value="TreeGrafter"/>
</dbReference>
<organism evidence="2 3">
    <name type="scientific">Ophiocordyceps unilateralis</name>
    <name type="common">Zombie-ant fungus</name>
    <name type="synonym">Torrubia unilateralis</name>
    <dbReference type="NCBI Taxonomy" id="268505"/>
    <lineage>
        <taxon>Eukaryota</taxon>
        <taxon>Fungi</taxon>
        <taxon>Dikarya</taxon>
        <taxon>Ascomycota</taxon>
        <taxon>Pezizomycotina</taxon>
        <taxon>Sordariomycetes</taxon>
        <taxon>Hypocreomycetidae</taxon>
        <taxon>Hypocreales</taxon>
        <taxon>Ophiocordycipitaceae</taxon>
        <taxon>Ophiocordyceps</taxon>
    </lineage>
</organism>
<dbReference type="SMART" id="SM00220">
    <property type="entry name" value="S_TKc"/>
    <property type="match status" value="1"/>
</dbReference>
<name>A0A2A9P675_OPHUN</name>
<reference evidence="2 3" key="1">
    <citation type="journal article" date="2015" name="BMC Genomics">
        <title>Gene expression during zombie ant biting behavior reflects the complexity underlying fungal parasitic behavioral manipulation.</title>
        <authorList>
            <person name="de Bekker C."/>
            <person name="Ohm R.A."/>
            <person name="Loreto R.G."/>
            <person name="Sebastian A."/>
            <person name="Albert I."/>
            <person name="Merrow M."/>
            <person name="Brachmann A."/>
            <person name="Hughes D.P."/>
        </authorList>
    </citation>
    <scope>NUCLEOTIDE SEQUENCE [LARGE SCALE GENOMIC DNA]</scope>
    <source>
        <strain evidence="2 3">SC16a</strain>
    </source>
</reference>
<proteinExistence type="predicted"/>
<evidence type="ECO:0000313" key="2">
    <source>
        <dbReference type="EMBL" id="PFH56346.1"/>
    </source>
</evidence>
<accession>A0A2A9P675</accession>
<feature type="domain" description="Protein kinase" evidence="1">
    <location>
        <begin position="1"/>
        <end position="319"/>
    </location>
</feature>
<dbReference type="OrthoDB" id="4927178at2759"/>
<reference evidence="2 3" key="2">
    <citation type="journal article" date="2017" name="Sci. Rep.">
        <title>Ant-infecting Ophiocordyceps genomes reveal a high diversity of potential behavioral manipulation genes and a possible major role for enterotoxins.</title>
        <authorList>
            <person name="de Bekker C."/>
            <person name="Ohm R.A."/>
            <person name="Evans H.C."/>
            <person name="Brachmann A."/>
            <person name="Hughes D.P."/>
        </authorList>
    </citation>
    <scope>NUCLEOTIDE SEQUENCE [LARGE SCALE GENOMIC DNA]</scope>
    <source>
        <strain evidence="2 3">SC16a</strain>
    </source>
</reference>
<dbReference type="SUPFAM" id="SSF56112">
    <property type="entry name" value="Protein kinase-like (PK-like)"/>
    <property type="match status" value="1"/>
</dbReference>
<sequence length="319" mass="36418">MRFLLRHPRISFVRATNYLKNPFQQRPNLQFSHHVAHNALRQPEAVYVPEVDLEDFESYTTDSYHPIVIGDTFQKGRYKIVYKLGFGKRFIPHLLDTISIESPNGRHTCLVQEAAGCSIAESKEDSVNFMFQTKTARSIAAQLIMGVAYLHSLGLCHGDLHLRNMLFHDPHLGELSPAMLYEIYRLDQAPIRRVDGAPVEPQAPAYAVYLMHMKIAADKLIEPLITISDYGTSFVLAAERSPKLYTPPLFLPPEDFFQKPITLAADIWTLGVSLYEILGERPLFETFSSDQDDIFADIISTLGPPPARWWDKWENRKDT</sequence>
<dbReference type="InterPro" id="IPR011009">
    <property type="entry name" value="Kinase-like_dom_sf"/>
</dbReference>
<dbReference type="InterPro" id="IPR000719">
    <property type="entry name" value="Prot_kinase_dom"/>
</dbReference>
<protein>
    <recommendedName>
        <fullName evidence="1">Protein kinase domain-containing protein</fullName>
    </recommendedName>
</protein>
<dbReference type="PROSITE" id="PS50011">
    <property type="entry name" value="PROTEIN_KINASE_DOM"/>
    <property type="match status" value="1"/>
</dbReference>
<dbReference type="Gene3D" id="1.10.510.10">
    <property type="entry name" value="Transferase(Phosphotransferase) domain 1"/>
    <property type="match status" value="1"/>
</dbReference>
<dbReference type="GO" id="GO:0044773">
    <property type="term" value="P:mitotic DNA damage checkpoint signaling"/>
    <property type="evidence" value="ECO:0007669"/>
    <property type="project" value="TreeGrafter"/>
</dbReference>
<comment type="caution">
    <text evidence="2">The sequence shown here is derived from an EMBL/GenBank/DDBJ whole genome shotgun (WGS) entry which is preliminary data.</text>
</comment>
<keyword evidence="3" id="KW-1185">Reference proteome</keyword>
<dbReference type="PANTHER" id="PTHR44167:SF24">
    <property type="entry name" value="SERINE_THREONINE-PROTEIN KINASE CHK2"/>
    <property type="match status" value="1"/>
</dbReference>
<dbReference type="Proteomes" id="UP000037136">
    <property type="component" value="Unassembled WGS sequence"/>
</dbReference>
<gene>
    <name evidence="2" type="ORF">XA68_16698</name>
</gene>
<evidence type="ECO:0000313" key="3">
    <source>
        <dbReference type="Proteomes" id="UP000037136"/>
    </source>
</evidence>
<dbReference type="GO" id="GO:0005524">
    <property type="term" value="F:ATP binding"/>
    <property type="evidence" value="ECO:0007669"/>
    <property type="project" value="InterPro"/>
</dbReference>
<dbReference type="PANTHER" id="PTHR44167">
    <property type="entry name" value="OVARIAN-SPECIFIC SERINE/THREONINE-PROTEIN KINASE LOK-RELATED"/>
    <property type="match status" value="1"/>
</dbReference>
<dbReference type="Gene3D" id="3.30.200.20">
    <property type="entry name" value="Phosphorylase Kinase, domain 1"/>
    <property type="match status" value="2"/>
</dbReference>
<dbReference type="GO" id="GO:0005634">
    <property type="term" value="C:nucleus"/>
    <property type="evidence" value="ECO:0007669"/>
    <property type="project" value="TreeGrafter"/>
</dbReference>
<dbReference type="EMBL" id="LAZP02000602">
    <property type="protein sequence ID" value="PFH56346.1"/>
    <property type="molecule type" value="Genomic_DNA"/>
</dbReference>
<dbReference type="AlphaFoldDB" id="A0A2A9P675"/>
<evidence type="ECO:0000259" key="1">
    <source>
        <dbReference type="PROSITE" id="PS50011"/>
    </source>
</evidence>
<dbReference type="STRING" id="268505.A0A2A9P675"/>